<feature type="repeat" description="TPR" evidence="3">
    <location>
        <begin position="763"/>
        <end position="796"/>
    </location>
</feature>
<keyword evidence="4" id="KW-0732">Signal</keyword>
<evidence type="ECO:0000256" key="3">
    <source>
        <dbReference type="PROSITE-ProRule" id="PRU00339"/>
    </source>
</evidence>
<dbReference type="Pfam" id="PF13432">
    <property type="entry name" value="TPR_16"/>
    <property type="match status" value="2"/>
</dbReference>
<dbReference type="Proteomes" id="UP001168640">
    <property type="component" value="Unassembled WGS sequence"/>
</dbReference>
<dbReference type="InterPro" id="IPR019734">
    <property type="entry name" value="TPR_rpt"/>
</dbReference>
<dbReference type="SUPFAM" id="SSF48452">
    <property type="entry name" value="TPR-like"/>
    <property type="match status" value="3"/>
</dbReference>
<dbReference type="SMART" id="SM00028">
    <property type="entry name" value="TPR"/>
    <property type="match status" value="10"/>
</dbReference>
<evidence type="ECO:0000256" key="2">
    <source>
        <dbReference type="ARBA" id="ARBA00022803"/>
    </source>
</evidence>
<sequence length="877" mass="96316">MKIKKRNLSSLSKTILFGSLLLTLTHLTGCNEQSTTSDASSHITRAETYAKQGQFRSAFIEVRNAIQAEPGNVDHVLRLANLYLDAGASKDAAVLLEPWFEDHKEAVTLTLARAYVSQGKHLSATETLAKFTPASESEQLEVSLIQAEALRQRGEFEEAIVLFQQLSESNPSNVDAVEGLVKSKLGAQQFDEAVKTANEWLETNEPEPVVLYWKALAQYQLGEMEQAAATLTDAVSVVPTADIFLPIRRNILTALSQVLTAQGRITEAQIYNNILAENTNTAVQEQFEAAMSAVKEGQVETAKAQLRDLLTASPDNEQIALMLGALSASTGELDEGVQLLTENLDPETASTPLIRAATVAQVDAGEREEALKTLERAIEARPNTSELLAMHGILALNIPDHHDAGIESLTKAIRLTPENTRLHLALARHFQQNDEPDQALSNLRTAFTKAPDDWITTAYYLDFLLSTEAKTEAEEIRDSLLNGYPEDRQALLLASMADARLNNQSAATERLEALVKANPDWQPGLRALASTYLRNGEKDKAVGTMVEVVRLNPNDVGPLLQTSRLYAQDRTPEDVKSWLATLGQQHSELEPLAVGLVAQINIREGNLAEASDLLKTQPDNHSFIQQTTANLLAAEARQALISEDFETARTKITEAIALQPDNINLALIPVRIAELEKGAQHARDTLRDVENTFGKQSITVRAQAGLMLRDQRPDDAIKLLSSHYEQTGDLDSLAYLVSVSQATQSEDAGQLSLEWVTKAPNSPAAHLRRGDILLQSGSQDEAADHYERVLELQDNNVTAMNNLAWILRESDRSRALKLASRAAELAPNSAAVLDTYGWILHLDGQHQAAAEQIEKALELEPDQEEIAQHLEQVRELL</sequence>
<evidence type="ECO:0000313" key="5">
    <source>
        <dbReference type="EMBL" id="MDO3722595.1"/>
    </source>
</evidence>
<dbReference type="Pfam" id="PF13174">
    <property type="entry name" value="TPR_6"/>
    <property type="match status" value="1"/>
</dbReference>
<organism evidence="5 6">
    <name type="scientific">Marinobacter suaedae</name>
    <dbReference type="NCBI Taxonomy" id="3057675"/>
    <lineage>
        <taxon>Bacteria</taxon>
        <taxon>Pseudomonadati</taxon>
        <taxon>Pseudomonadota</taxon>
        <taxon>Gammaproteobacteria</taxon>
        <taxon>Pseudomonadales</taxon>
        <taxon>Marinobacteraceae</taxon>
        <taxon>Marinobacter</taxon>
    </lineage>
</organism>
<dbReference type="Gene3D" id="1.25.40.10">
    <property type="entry name" value="Tetratricopeptide repeat domain"/>
    <property type="match status" value="4"/>
</dbReference>
<feature type="repeat" description="TPR" evidence="3">
    <location>
        <begin position="522"/>
        <end position="555"/>
    </location>
</feature>
<dbReference type="Pfam" id="PF13181">
    <property type="entry name" value="TPR_8"/>
    <property type="match status" value="1"/>
</dbReference>
<gene>
    <name evidence="5" type="ORF">QVZ43_12780</name>
</gene>
<dbReference type="PANTHER" id="PTHR45586">
    <property type="entry name" value="TPR REPEAT-CONTAINING PROTEIN PA4667"/>
    <property type="match status" value="1"/>
</dbReference>
<keyword evidence="1" id="KW-0677">Repeat</keyword>
<dbReference type="Pfam" id="PF14559">
    <property type="entry name" value="TPR_19"/>
    <property type="match status" value="1"/>
</dbReference>
<feature type="repeat" description="TPR" evidence="3">
    <location>
        <begin position="830"/>
        <end position="863"/>
    </location>
</feature>
<name>A0ABT8W2Z2_9GAMM</name>
<keyword evidence="2 3" id="KW-0802">TPR repeat</keyword>
<proteinExistence type="predicted"/>
<dbReference type="RefSeq" id="WP_302910237.1">
    <property type="nucleotide sequence ID" value="NZ_JAUMIS010000002.1"/>
</dbReference>
<dbReference type="InterPro" id="IPR011990">
    <property type="entry name" value="TPR-like_helical_dom_sf"/>
</dbReference>
<evidence type="ECO:0000256" key="4">
    <source>
        <dbReference type="SAM" id="SignalP"/>
    </source>
</evidence>
<evidence type="ECO:0000313" key="6">
    <source>
        <dbReference type="Proteomes" id="UP001168640"/>
    </source>
</evidence>
<feature type="signal peptide" evidence="4">
    <location>
        <begin position="1"/>
        <end position="28"/>
    </location>
</feature>
<comment type="caution">
    <text evidence="5">The sequence shown here is derived from an EMBL/GenBank/DDBJ whole genome shotgun (WGS) entry which is preliminary data.</text>
</comment>
<reference evidence="5" key="1">
    <citation type="submission" date="2023-07" db="EMBL/GenBank/DDBJ databases">
        <title>Marinobacter sp. chi1 genome sequencing and assembly.</title>
        <authorList>
            <person name="Park S."/>
        </authorList>
    </citation>
    <scope>NUCLEOTIDE SEQUENCE</scope>
    <source>
        <strain evidence="5">Chi1</strain>
    </source>
</reference>
<dbReference type="PROSITE" id="PS50005">
    <property type="entry name" value="TPR"/>
    <property type="match status" value="3"/>
</dbReference>
<dbReference type="EMBL" id="JAUMIS010000002">
    <property type="protein sequence ID" value="MDO3722595.1"/>
    <property type="molecule type" value="Genomic_DNA"/>
</dbReference>
<protein>
    <submittedName>
        <fullName evidence="5">Tetratricopeptide repeat protein</fullName>
    </submittedName>
</protein>
<dbReference type="PANTHER" id="PTHR45586:SF1">
    <property type="entry name" value="LIPOPOLYSACCHARIDE ASSEMBLY PROTEIN B"/>
    <property type="match status" value="1"/>
</dbReference>
<evidence type="ECO:0000256" key="1">
    <source>
        <dbReference type="ARBA" id="ARBA00022737"/>
    </source>
</evidence>
<dbReference type="InterPro" id="IPR051012">
    <property type="entry name" value="CellSynth/LPSAsmb/PSIAsmb"/>
</dbReference>
<keyword evidence="6" id="KW-1185">Reference proteome</keyword>
<accession>A0ABT8W2Z2</accession>
<feature type="chain" id="PRO_5045841854" evidence="4">
    <location>
        <begin position="29"/>
        <end position="877"/>
    </location>
</feature>